<evidence type="ECO:0000313" key="2">
    <source>
        <dbReference type="EMBL" id="TRM70428.1"/>
    </source>
</evidence>
<protein>
    <submittedName>
        <fullName evidence="2">Uncharacterized protein</fullName>
    </submittedName>
</protein>
<feature type="compositionally biased region" description="Pro residues" evidence="1">
    <location>
        <begin position="277"/>
        <end position="292"/>
    </location>
</feature>
<reference evidence="2 3" key="1">
    <citation type="journal article" date="2019" name="New Phytol.">
        <title>Comparative genomics reveals unique wood-decay strategies and fruiting body development in the Schizophyllaceae.</title>
        <authorList>
            <person name="Almasi E."/>
            <person name="Sahu N."/>
            <person name="Krizsan K."/>
            <person name="Balint B."/>
            <person name="Kovacs G.M."/>
            <person name="Kiss B."/>
            <person name="Cseklye J."/>
            <person name="Drula E."/>
            <person name="Henrissat B."/>
            <person name="Nagy I."/>
            <person name="Chovatia M."/>
            <person name="Adam C."/>
            <person name="LaButti K."/>
            <person name="Lipzen A."/>
            <person name="Riley R."/>
            <person name="Grigoriev I.V."/>
            <person name="Nagy L.G."/>
        </authorList>
    </citation>
    <scope>NUCLEOTIDE SEQUENCE [LARGE SCALE GENOMIC DNA]</scope>
    <source>
        <strain evidence="2 3">NL-1724</strain>
    </source>
</reference>
<dbReference type="EMBL" id="VDMD01000001">
    <property type="protein sequence ID" value="TRM70428.1"/>
    <property type="molecule type" value="Genomic_DNA"/>
</dbReference>
<accession>A0A550D060</accession>
<gene>
    <name evidence="2" type="ORF">BD626DRAFT_533693</name>
</gene>
<organism evidence="2 3">
    <name type="scientific">Schizophyllum amplum</name>
    <dbReference type="NCBI Taxonomy" id="97359"/>
    <lineage>
        <taxon>Eukaryota</taxon>
        <taxon>Fungi</taxon>
        <taxon>Dikarya</taxon>
        <taxon>Basidiomycota</taxon>
        <taxon>Agaricomycotina</taxon>
        <taxon>Agaricomycetes</taxon>
        <taxon>Agaricomycetidae</taxon>
        <taxon>Agaricales</taxon>
        <taxon>Schizophyllaceae</taxon>
        <taxon>Schizophyllum</taxon>
    </lineage>
</organism>
<feature type="compositionally biased region" description="Basic residues" evidence="1">
    <location>
        <begin position="182"/>
        <end position="191"/>
    </location>
</feature>
<keyword evidence="3" id="KW-1185">Reference proteome</keyword>
<evidence type="ECO:0000256" key="1">
    <source>
        <dbReference type="SAM" id="MobiDB-lite"/>
    </source>
</evidence>
<feature type="compositionally biased region" description="Basic and acidic residues" evidence="1">
    <location>
        <begin position="145"/>
        <end position="155"/>
    </location>
</feature>
<name>A0A550D060_9AGAR</name>
<evidence type="ECO:0000313" key="3">
    <source>
        <dbReference type="Proteomes" id="UP000320762"/>
    </source>
</evidence>
<feature type="compositionally biased region" description="Basic and acidic residues" evidence="1">
    <location>
        <begin position="105"/>
        <end position="124"/>
    </location>
</feature>
<dbReference type="Proteomes" id="UP000320762">
    <property type="component" value="Unassembled WGS sequence"/>
</dbReference>
<comment type="caution">
    <text evidence="2">The sequence shown here is derived from an EMBL/GenBank/DDBJ whole genome shotgun (WGS) entry which is preliminary data.</text>
</comment>
<proteinExistence type="predicted"/>
<dbReference type="OrthoDB" id="3235325at2759"/>
<dbReference type="AlphaFoldDB" id="A0A550D060"/>
<feature type="region of interest" description="Disordered" evidence="1">
    <location>
        <begin position="87"/>
        <end position="359"/>
    </location>
</feature>
<sequence length="359" mass="39430">MQWAEDEYGVAVDGYVASDMRNQASAIWASLDLYGYAPRSWAQMCNEARDFYVWRMVKTFPILGLCDSDWKALQIGKDNYHGWQKNHRVGGASELPSESTDNDEEKQQKNQKQADKRKGKERAPGHAQPTTEPDAQPPKRPLAAVERDREDEPPAKKLHVPPDASESETGSRYITLKDPLARPRRKPKNMHVRLADDARPIGASIVPQGVVLDGARSSDNPSHDDQGVDAPQQLEPDVPPSEQSTSIAPANRASASHCADATPTQPGRHSPVSPAADLPPRPVPGTPAPVTPFVPNAKKYKRPGKINGPKTLAGVEWADKNPDGTTAEFDEFYNRLTKDQLKRQDTGEAGDPDATTETR</sequence>
<feature type="compositionally biased region" description="Basic and acidic residues" evidence="1">
    <location>
        <begin position="332"/>
        <end position="346"/>
    </location>
</feature>